<name>A0ACB0KC86_TRIPR</name>
<proteinExistence type="predicted"/>
<dbReference type="EMBL" id="CASHSV030000206">
    <property type="protein sequence ID" value="CAJ2653440.1"/>
    <property type="molecule type" value="Genomic_DNA"/>
</dbReference>
<protein>
    <submittedName>
        <fullName evidence="1">Uncharacterized protein</fullName>
    </submittedName>
</protein>
<evidence type="ECO:0000313" key="1">
    <source>
        <dbReference type="EMBL" id="CAJ2653440.1"/>
    </source>
</evidence>
<sequence length="590" mass="65994">MFYSHQLLARKAPLGQIWMAATMHAKINRKKLSKLNIIKICEEILNPAIPMALRLSGILMGGVVIVYERKVKMLYDDVSRLLVEINEAWKVKSGPDPTLLPKGKSQAKRSAITMPDIEQMTIEMEQSHQSNATWFQHSNYVSMTLDDVQEPDLGNRDPGDDHHQAALEDINLPEPFQYNTDPPTRNERFDAGDDETQWNVTSGDYGQFPSVHIPSPPPPDDPERVEDQHPEHPSSQQHNDNINAREEPQRRRAAKRKRVKSIEMDYKQTVIAAPTYQSWLQDPSALVSKRGRMEKLQQRHFIMSSTKIANLTEVPPGVIKDGLFSIVNKDIHYPTPAVDSWIKSTQPPHDSPSVSISPQHPPEPSSPPGVHNNDSEGYVSEDLDNRLNNIIKASREMQVTQIPDNGLRVPDGTPHASSRKSDGSQGGDKENSIPSTVSGHRLSSHSDLERGRPTKRTRRSSFGNSSGGLPTVAENENFPDANFKLSKRLSNIGPTPDQELFVETAPTQTQGKANHPSDELTKSIHDQMKSHFDSPGAPQFESLDALTARMTRKQAALLFYQTCVLATRDVLRVEQEVPYGEIIISRGSKM</sequence>
<organism evidence="1 2">
    <name type="scientific">Trifolium pratense</name>
    <name type="common">Red clover</name>
    <dbReference type="NCBI Taxonomy" id="57577"/>
    <lineage>
        <taxon>Eukaryota</taxon>
        <taxon>Viridiplantae</taxon>
        <taxon>Streptophyta</taxon>
        <taxon>Embryophyta</taxon>
        <taxon>Tracheophyta</taxon>
        <taxon>Spermatophyta</taxon>
        <taxon>Magnoliopsida</taxon>
        <taxon>eudicotyledons</taxon>
        <taxon>Gunneridae</taxon>
        <taxon>Pentapetalae</taxon>
        <taxon>rosids</taxon>
        <taxon>fabids</taxon>
        <taxon>Fabales</taxon>
        <taxon>Fabaceae</taxon>
        <taxon>Papilionoideae</taxon>
        <taxon>50 kb inversion clade</taxon>
        <taxon>NPAAA clade</taxon>
        <taxon>Hologalegina</taxon>
        <taxon>IRL clade</taxon>
        <taxon>Trifolieae</taxon>
        <taxon>Trifolium</taxon>
    </lineage>
</organism>
<evidence type="ECO:0000313" key="2">
    <source>
        <dbReference type="Proteomes" id="UP001177021"/>
    </source>
</evidence>
<dbReference type="Proteomes" id="UP001177021">
    <property type="component" value="Unassembled WGS sequence"/>
</dbReference>
<gene>
    <name evidence="1" type="ORF">MILVUS5_LOCUS20788</name>
</gene>
<comment type="caution">
    <text evidence="1">The sequence shown here is derived from an EMBL/GenBank/DDBJ whole genome shotgun (WGS) entry which is preliminary data.</text>
</comment>
<accession>A0ACB0KC86</accession>
<keyword evidence="2" id="KW-1185">Reference proteome</keyword>
<reference evidence="1" key="1">
    <citation type="submission" date="2023-10" db="EMBL/GenBank/DDBJ databases">
        <authorList>
            <person name="Rodriguez Cubillos JULIANA M."/>
            <person name="De Vega J."/>
        </authorList>
    </citation>
    <scope>NUCLEOTIDE SEQUENCE</scope>
</reference>